<dbReference type="InterPro" id="IPR000210">
    <property type="entry name" value="BTB/POZ_dom"/>
</dbReference>
<feature type="domain" description="MATH" evidence="2">
    <location>
        <begin position="7"/>
        <end position="138"/>
    </location>
</feature>
<dbReference type="Gene3D" id="3.30.710.10">
    <property type="entry name" value="Potassium Channel Kv1.1, Chain A"/>
    <property type="match status" value="1"/>
</dbReference>
<evidence type="ECO:0000259" key="1">
    <source>
        <dbReference type="PROSITE" id="PS50097"/>
    </source>
</evidence>
<dbReference type="SMART" id="SM00225">
    <property type="entry name" value="BTB"/>
    <property type="match status" value="1"/>
</dbReference>
<dbReference type="InterPro" id="IPR008974">
    <property type="entry name" value="TRAF-like"/>
</dbReference>
<comment type="caution">
    <text evidence="3">The sequence shown here is derived from an EMBL/GenBank/DDBJ whole genome shotgun (WGS) entry which is preliminary data.</text>
</comment>
<dbReference type="PANTHER" id="PTHR24413">
    <property type="entry name" value="SPECKLE-TYPE POZ PROTEIN"/>
    <property type="match status" value="1"/>
</dbReference>
<name>A0AAV2ACU1_9ARAC</name>
<dbReference type="InterPro" id="IPR002083">
    <property type="entry name" value="MATH/TRAF_dom"/>
</dbReference>
<evidence type="ECO:0000313" key="3">
    <source>
        <dbReference type="EMBL" id="CAL1281791.1"/>
    </source>
</evidence>
<dbReference type="Gene3D" id="1.25.40.420">
    <property type="match status" value="1"/>
</dbReference>
<accession>A0AAV2ACU1</accession>
<protein>
    <recommendedName>
        <fullName evidence="5">Speckle-type POZ protein</fullName>
    </recommendedName>
</protein>
<dbReference type="GO" id="GO:0030163">
    <property type="term" value="P:protein catabolic process"/>
    <property type="evidence" value="ECO:0007669"/>
    <property type="project" value="UniProtKB-ARBA"/>
</dbReference>
<feature type="domain" description="BTB" evidence="1">
    <location>
        <begin position="408"/>
        <end position="475"/>
    </location>
</feature>
<sequence>MNDEKNEYSFLWFIKNYSYFWTTTDKELVSTETTFQELEDTSWSICLYPGYIKYKRRDLNSIYLKRNDHDAGPENFSVKLEISFITVDGSILYSEECECTFKKGDECGFKPLLDMDDLYVRRNTEYLPRDTLVVCCRMWHERGSVPKIGRCSARTRIGIEKISFLHSVENFSALKLGEWKTIQIPSHSKNGRVISSSVYVCNTLAGDEPIIVGIVPSDSNYILCTKKLSLLDKSGSIIECGEVDYRFLDVGTDIQRLERQLTRQFLLKNGWTYLPNNELTLFCECTFSIGPEHAKIEETVHGIPFAAYKPRFHNVIGKNINKTADMFSTRPSTSRNMKVSDTDKSLTQVHLQSNAIWLNTSTFTTGDFKTFCNIAKNNPHKYNATEKLSTCPSVQDDFKAIYNEKLFTDVVLKTATIAFPAHKIVLCARSSVFRAMLTNDMKEKNTDCIKVEDLEDETVQRLLLFLYSDNLEHLQWESAVQLYYAADKYAVEKLKVLCSSFLAENLSTSTASELLLLADTHSDPQLKQIVVDFILKHEKEIFRSKEWDKLSETNPQLVIQTMKLKFNRE</sequence>
<dbReference type="EMBL" id="CAXIEN010000149">
    <property type="protein sequence ID" value="CAL1281791.1"/>
    <property type="molecule type" value="Genomic_DNA"/>
</dbReference>
<evidence type="ECO:0000313" key="4">
    <source>
        <dbReference type="Proteomes" id="UP001497382"/>
    </source>
</evidence>
<dbReference type="PROSITE" id="PS50097">
    <property type="entry name" value="BTB"/>
    <property type="match status" value="1"/>
</dbReference>
<gene>
    <name evidence="3" type="ORF">LARSCL_LOCUS11781</name>
</gene>
<dbReference type="InterPro" id="IPR011333">
    <property type="entry name" value="SKP1/BTB/POZ_sf"/>
</dbReference>
<dbReference type="Pfam" id="PF00651">
    <property type="entry name" value="BTB"/>
    <property type="match status" value="1"/>
</dbReference>
<dbReference type="SUPFAM" id="SSF54695">
    <property type="entry name" value="POZ domain"/>
    <property type="match status" value="1"/>
</dbReference>
<dbReference type="AlphaFoldDB" id="A0AAV2ACU1"/>
<proteinExistence type="predicted"/>
<dbReference type="PROSITE" id="PS50144">
    <property type="entry name" value="MATH"/>
    <property type="match status" value="1"/>
</dbReference>
<keyword evidence="4" id="KW-1185">Reference proteome</keyword>
<evidence type="ECO:0008006" key="5">
    <source>
        <dbReference type="Google" id="ProtNLM"/>
    </source>
</evidence>
<organism evidence="3 4">
    <name type="scientific">Larinioides sclopetarius</name>
    <dbReference type="NCBI Taxonomy" id="280406"/>
    <lineage>
        <taxon>Eukaryota</taxon>
        <taxon>Metazoa</taxon>
        <taxon>Ecdysozoa</taxon>
        <taxon>Arthropoda</taxon>
        <taxon>Chelicerata</taxon>
        <taxon>Arachnida</taxon>
        <taxon>Araneae</taxon>
        <taxon>Araneomorphae</taxon>
        <taxon>Entelegynae</taxon>
        <taxon>Araneoidea</taxon>
        <taxon>Araneidae</taxon>
        <taxon>Larinioides</taxon>
    </lineage>
</organism>
<reference evidence="3 4" key="1">
    <citation type="submission" date="2024-04" db="EMBL/GenBank/DDBJ databases">
        <authorList>
            <person name="Rising A."/>
            <person name="Reimegard J."/>
            <person name="Sonavane S."/>
            <person name="Akerstrom W."/>
            <person name="Nylinder S."/>
            <person name="Hedman E."/>
            <person name="Kallberg Y."/>
        </authorList>
    </citation>
    <scope>NUCLEOTIDE SEQUENCE [LARGE SCALE GENOMIC DNA]</scope>
</reference>
<dbReference type="Proteomes" id="UP001497382">
    <property type="component" value="Unassembled WGS sequence"/>
</dbReference>
<evidence type="ECO:0000259" key="2">
    <source>
        <dbReference type="PROSITE" id="PS50144"/>
    </source>
</evidence>
<dbReference type="SUPFAM" id="SSF49599">
    <property type="entry name" value="TRAF domain-like"/>
    <property type="match status" value="1"/>
</dbReference>
<dbReference type="Gene3D" id="2.60.210.10">
    <property type="entry name" value="Apoptosis, Tumor Necrosis Factor Receptor Associated Protein 2, Chain A"/>
    <property type="match status" value="1"/>
</dbReference>